<evidence type="ECO:0000256" key="2">
    <source>
        <dbReference type="ARBA" id="ARBA00022734"/>
    </source>
</evidence>
<dbReference type="RefSeq" id="XP_044443853.1">
    <property type="nucleotide sequence ID" value="XM_044587918.1"/>
</dbReference>
<dbReference type="SMR" id="A0A3B6TG39"/>
<dbReference type="SMART" id="SM00915">
    <property type="entry name" value="Jacalin"/>
    <property type="match status" value="1"/>
</dbReference>
<dbReference type="PANTHER" id="PTHR45707">
    <property type="entry name" value="C2 CALCIUM/LIPID-BINDING PLANT PHOSPHORIBOSYLTRANSFERASE FAMILY PROTEIN"/>
    <property type="match status" value="1"/>
</dbReference>
<feature type="binding site" evidence="6">
    <location>
        <position position="60"/>
    </location>
    <ligand>
        <name>ATP</name>
        <dbReference type="ChEBI" id="CHEBI:30616"/>
    </ligand>
</feature>
<dbReference type="Gramene" id="TraesROB_scaffold_005793_01G000100.1">
    <property type="protein sequence ID" value="TraesROB_scaffold_005793_01G000100.1"/>
    <property type="gene ID" value="TraesROB_scaffold_005793_01G000100"/>
</dbReference>
<dbReference type="CDD" id="cd09612">
    <property type="entry name" value="Jacalin"/>
    <property type="match status" value="1"/>
</dbReference>
<dbReference type="Gramene" id="TraesCLE_scaffold_077254_01G000100.1">
    <property type="protein sequence ID" value="TraesCLE_scaffold_077254_01G000100.1"/>
    <property type="gene ID" value="TraesCLE_scaffold_077254_01G000100"/>
</dbReference>
<dbReference type="Gramene" id="TraesLDM7D03G04277860.1">
    <property type="protein sequence ID" value="TraesLDM7D03G04277860.1"/>
    <property type="gene ID" value="TraesLDM7D03G04277860"/>
</dbReference>
<dbReference type="InterPro" id="IPR033734">
    <property type="entry name" value="Jacalin-like_lectin_dom_plant"/>
</dbReference>
<protein>
    <recommendedName>
        <fullName evidence="12">Protein kinase domain-containing protein</fullName>
    </recommendedName>
</protein>
<evidence type="ECO:0000256" key="4">
    <source>
        <dbReference type="ARBA" id="ARBA00022777"/>
    </source>
</evidence>
<dbReference type="Gramene" id="TraesJUL7D03G04314460.4">
    <property type="protein sequence ID" value="TraesJUL7D03G04314460.4"/>
    <property type="gene ID" value="TraesJUL7D03G04314460"/>
</dbReference>
<dbReference type="Gramene" id="TraesJAG7D03G04255270.4">
    <property type="protein sequence ID" value="TraesJAG7D03G04255270.4"/>
    <property type="gene ID" value="TraesJAG7D03G04255270"/>
</dbReference>
<dbReference type="InterPro" id="IPR001229">
    <property type="entry name" value="Jacalin-like_lectin_dom"/>
</dbReference>
<dbReference type="Gramene" id="TraesCS7D03G0002100.1">
    <property type="protein sequence ID" value="TraesCS7D03G0002100.1.CDS"/>
    <property type="gene ID" value="TraesCS7D03G0002100"/>
</dbReference>
<keyword evidence="11" id="KW-1185">Reference proteome</keyword>
<dbReference type="Gramene" id="TraesKAR7D01G0000730.1">
    <property type="protein sequence ID" value="cds.TraesKAR7D01G0000730.1"/>
    <property type="gene ID" value="TraesKAR7D01G0000730"/>
</dbReference>
<dbReference type="InterPro" id="IPR036465">
    <property type="entry name" value="vWFA_dom_sf"/>
</dbReference>
<dbReference type="AlphaFoldDB" id="A0A3B6TG39"/>
<proteinExistence type="predicted"/>
<dbReference type="KEGG" id="taes:123170075"/>
<dbReference type="Gramene" id="TraesRN7D0100002500.1">
    <property type="protein sequence ID" value="TraesRN7D0100002500.1"/>
    <property type="gene ID" value="TraesRN7D0100002500"/>
</dbReference>
<dbReference type="GO" id="GO:0004672">
    <property type="term" value="F:protein kinase activity"/>
    <property type="evidence" value="ECO:0007669"/>
    <property type="project" value="InterPro"/>
</dbReference>
<dbReference type="PROSITE" id="PS50011">
    <property type="entry name" value="PROTEIN_KINASE_DOM"/>
    <property type="match status" value="1"/>
</dbReference>
<dbReference type="Gramene" id="TraesMAC7D03G04262500.2">
    <property type="protein sequence ID" value="TraesMAC7D03G04262500.2"/>
    <property type="gene ID" value="TraesMAC7D03G04262500"/>
</dbReference>
<dbReference type="Proteomes" id="UP000019116">
    <property type="component" value="Chromosome 7D"/>
</dbReference>
<dbReference type="PROSITE" id="PS00108">
    <property type="entry name" value="PROTEIN_KINASE_ST"/>
    <property type="match status" value="1"/>
</dbReference>
<keyword evidence="1" id="KW-0808">Transferase</keyword>
<reference evidence="10" key="2">
    <citation type="submission" date="2018-10" db="UniProtKB">
        <authorList>
            <consortium name="EnsemblPlants"/>
        </authorList>
    </citation>
    <scope>IDENTIFICATION</scope>
</reference>
<dbReference type="CDD" id="cd00198">
    <property type="entry name" value="vWFA"/>
    <property type="match status" value="1"/>
</dbReference>
<evidence type="ECO:0008006" key="12">
    <source>
        <dbReference type="Google" id="ProtNLM"/>
    </source>
</evidence>
<dbReference type="Gramene" id="TraesCS7D02G000800.1">
    <property type="protein sequence ID" value="TraesCS7D02G000800.1"/>
    <property type="gene ID" value="TraesCS7D02G000800"/>
</dbReference>
<dbReference type="PaxDb" id="4565-Traes_7DS_A46AFAE10.2"/>
<dbReference type="Gramene" id="TraesWEE_scaffold_012260_01G000100.1">
    <property type="protein sequence ID" value="TraesWEE_scaffold_012260_01G000100.1"/>
    <property type="gene ID" value="TraesWEE_scaffold_012260_01G000100"/>
</dbReference>
<feature type="domain" description="Jacalin-type lectin" evidence="9">
    <location>
        <begin position="338"/>
        <end position="486"/>
    </location>
</feature>
<evidence type="ECO:0000256" key="6">
    <source>
        <dbReference type="PROSITE-ProRule" id="PRU10141"/>
    </source>
</evidence>
<dbReference type="Gene3D" id="1.10.510.10">
    <property type="entry name" value="Transferase(Phosphotransferase) domain 1"/>
    <property type="match status" value="1"/>
</dbReference>
<dbReference type="EnsemblPlants" id="TraesCS7D02G000800.1">
    <property type="protein sequence ID" value="TraesCS7D02G000800.1"/>
    <property type="gene ID" value="TraesCS7D02G000800"/>
</dbReference>
<dbReference type="PANTHER" id="PTHR45707:SF46">
    <property type="entry name" value="PROTEIN KINASE DOMAIN-CONTAINING PROTEIN"/>
    <property type="match status" value="1"/>
</dbReference>
<evidence type="ECO:0000256" key="5">
    <source>
        <dbReference type="ARBA" id="ARBA00022840"/>
    </source>
</evidence>
<dbReference type="Gene3D" id="2.100.10.30">
    <property type="entry name" value="Jacalin-like lectin domain"/>
    <property type="match status" value="1"/>
</dbReference>
<dbReference type="Gramene" id="TraesCAD_scaffold_007293_01G000100.1">
    <property type="protein sequence ID" value="TraesCAD_scaffold_007293_01G000100.1"/>
    <property type="gene ID" value="TraesCAD_scaffold_007293_01G000100"/>
</dbReference>
<keyword evidence="4" id="KW-0418">Kinase</keyword>
<organism evidence="10">
    <name type="scientific">Triticum aestivum</name>
    <name type="common">Wheat</name>
    <dbReference type="NCBI Taxonomy" id="4565"/>
    <lineage>
        <taxon>Eukaryota</taxon>
        <taxon>Viridiplantae</taxon>
        <taxon>Streptophyta</taxon>
        <taxon>Embryophyta</taxon>
        <taxon>Tracheophyta</taxon>
        <taxon>Spermatophyta</taxon>
        <taxon>Magnoliopsida</taxon>
        <taxon>Liliopsida</taxon>
        <taxon>Poales</taxon>
        <taxon>Poaceae</taxon>
        <taxon>BOP clade</taxon>
        <taxon>Pooideae</taxon>
        <taxon>Triticodae</taxon>
        <taxon>Triticeae</taxon>
        <taxon>Triticinae</taxon>
        <taxon>Triticum</taxon>
    </lineage>
</organism>
<keyword evidence="3 6" id="KW-0547">Nucleotide-binding</keyword>
<dbReference type="InterPro" id="IPR011009">
    <property type="entry name" value="Kinase-like_dom_sf"/>
</dbReference>
<dbReference type="GO" id="GO:0030246">
    <property type="term" value="F:carbohydrate binding"/>
    <property type="evidence" value="ECO:0007669"/>
    <property type="project" value="UniProtKB-KW"/>
</dbReference>
<evidence type="ECO:0000256" key="7">
    <source>
        <dbReference type="SAM" id="MobiDB-lite"/>
    </source>
</evidence>
<dbReference type="SUPFAM" id="SSF53300">
    <property type="entry name" value="vWA-like"/>
    <property type="match status" value="2"/>
</dbReference>
<dbReference type="Gramene" id="TraesLDM7D03G04277860.2">
    <property type="protein sequence ID" value="TraesLDM7D03G04277860.2"/>
    <property type="gene ID" value="TraesLDM7D03G04277860"/>
</dbReference>
<evidence type="ECO:0000313" key="11">
    <source>
        <dbReference type="Proteomes" id="UP000019116"/>
    </source>
</evidence>
<dbReference type="Gramene" id="TraesJUL7D03G04314460.7">
    <property type="protein sequence ID" value="TraesJUL7D03G04314460.7"/>
    <property type="gene ID" value="TraesJUL7D03G04314460"/>
</dbReference>
<dbReference type="InterPro" id="IPR000719">
    <property type="entry name" value="Prot_kinase_dom"/>
</dbReference>
<dbReference type="GO" id="GO:0005524">
    <property type="term" value="F:ATP binding"/>
    <property type="evidence" value="ECO:0007669"/>
    <property type="project" value="UniProtKB-UniRule"/>
</dbReference>
<dbReference type="Gene3D" id="3.30.200.20">
    <property type="entry name" value="Phosphorylase Kinase, domain 1"/>
    <property type="match status" value="1"/>
</dbReference>
<dbReference type="PROSITE" id="PS51752">
    <property type="entry name" value="JACALIN_LECTIN"/>
    <property type="match status" value="1"/>
</dbReference>
<dbReference type="SMART" id="SM00220">
    <property type="entry name" value="S_TKc"/>
    <property type="match status" value="1"/>
</dbReference>
<dbReference type="PROSITE" id="PS00107">
    <property type="entry name" value="PROTEIN_KINASE_ATP"/>
    <property type="match status" value="1"/>
</dbReference>
<dbReference type="GeneID" id="123170075"/>
<dbReference type="OrthoDB" id="599223at2759"/>
<accession>A0A3B6TG39</accession>
<feature type="domain" description="Protein kinase" evidence="8">
    <location>
        <begin position="32"/>
        <end position="320"/>
    </location>
</feature>
<dbReference type="InterPro" id="IPR017441">
    <property type="entry name" value="Protein_kinase_ATP_BS"/>
</dbReference>
<feature type="region of interest" description="Disordered" evidence="7">
    <location>
        <begin position="499"/>
        <end position="525"/>
    </location>
</feature>
<sequence>MGDEAVLESILNGEMGPTHMPFALLERITENFSEERKIGQGGFALVYKGIYNGEDIAVKKFYDVQTLDNKHFENECDKLIKIKHPNIVRLVGYCYETQHKYVEYKGVLQFAHHICRILCFEYLQGGSLENHLNESRDHDWPTCYNIIEGTCEALNFLHKGYGSRVLHLDLKPGNILLDKYMGAKVADFGLSTSFNKTRITNTTTGTEYYMAPEFKSKRVISPKNDVYSLGIIIIEIMAGRIGYKIFSAMGDDPQELFIEQVITNWRGRINATTSPFPSAELDQVETCIKIAIKCVDLNRKNRPTVAEILAAMQKTEKRFLAEWRNHAEFHVDESLPIPTKSESRGGSGGEVVDIKEHPWRLHSLTISYQGLIDAFSFSYIDQYGEKQHVGPWGEQHSYHKTETIRFSPSEFVEEVSGAYGSHFENLLVTSLTFVTNVRTYGPFGNPNHQNVAAAPLKFMADEGSSIVAFHGRSGSHLFSIGVYMYPNNKRKGRTLLAPVIPDGESLPNPRSAQDLPTRGGPGGIRGKPWHQRLTIRFAVRASICFVLLLLVSIWCMYRGNPWHHGLQVPEKLSNDSSGREPLDVVIVYAFDSTNSTSAWYTVDRGIFWMVQEKLTHFAGSCMGYIYVMSTPNTYTWDMKVVDPADAKAGYTKFDRHRTTCTKSMASGLAKAHKMISSCGHHNSIILFFSDGLINKGDFFDGAENFTSEVPVHAFTLAGDAYNNVLHSIAENSPGGKFHTTPVPERPKLSAPFSKLLDILLGGIPKNDEKPPSPISGREPLDVVIVYAFDSTNSPPAWYTVDGGIFWLVQEKLTHFANSCMGYIYVMSTPNTYTSDMKVVDPAETKDTGYTKFDWRRLTCAKNMGSGLAEAHKMISNRGYRNGIILFFSDGLINEGDFFDGTENFTSKVPVHTFTLGGDAYNHGLQAIAANSPGGTFNPIPVPEKPHLSTPFSNLLDSLLNNTMKD</sequence>
<dbReference type="InterPro" id="IPR008271">
    <property type="entry name" value="Ser/Thr_kinase_AS"/>
</dbReference>
<dbReference type="Pfam" id="PF00069">
    <property type="entry name" value="Pkinase"/>
    <property type="match status" value="1"/>
</dbReference>
<name>A0A3B6TG39_WHEAT</name>
<evidence type="ECO:0000256" key="3">
    <source>
        <dbReference type="ARBA" id="ARBA00022741"/>
    </source>
</evidence>
<dbReference type="FunFam" id="3.30.200.20:FF:000465">
    <property type="entry name" value="Cysteine-rich receptor-like protein kinase 6"/>
    <property type="match status" value="1"/>
</dbReference>
<dbReference type="Gramene" id="TraesLAC7D03G04217840.1">
    <property type="protein sequence ID" value="TraesLAC7D03G04217840.1"/>
    <property type="gene ID" value="TraesLAC7D03G04217840"/>
</dbReference>
<dbReference type="Gramene" id="TraesNOR7D03G04319900.1">
    <property type="protein sequence ID" value="TraesNOR7D03G04319900.1"/>
    <property type="gene ID" value="TraesNOR7D03G04319900"/>
</dbReference>
<keyword evidence="2" id="KW-0430">Lectin</keyword>
<evidence type="ECO:0000256" key="1">
    <source>
        <dbReference type="ARBA" id="ARBA00022679"/>
    </source>
</evidence>
<gene>
    <name evidence="10" type="primary">LOC123170075</name>
</gene>
<dbReference type="STRING" id="4565.A0A3B6TG39"/>
<evidence type="ECO:0000259" key="9">
    <source>
        <dbReference type="PROSITE" id="PS51752"/>
    </source>
</evidence>
<dbReference type="Gramene" id="TraesSYM7D03G04324540.1">
    <property type="protein sequence ID" value="TraesSYM7D03G04324540.1"/>
    <property type="gene ID" value="TraesSYM7D03G04324540"/>
</dbReference>
<keyword evidence="5 6" id="KW-0067">ATP-binding</keyword>
<evidence type="ECO:0000313" key="10">
    <source>
        <dbReference type="EnsemblPlants" id="TraesCS7D02G000800.1"/>
    </source>
</evidence>
<dbReference type="SUPFAM" id="SSF56112">
    <property type="entry name" value="Protein kinase-like (PK-like)"/>
    <property type="match status" value="1"/>
</dbReference>
<dbReference type="Pfam" id="PF01419">
    <property type="entry name" value="Jacalin"/>
    <property type="match status" value="1"/>
</dbReference>
<dbReference type="Gramene" id="TraesSTA7D03G04265120.1">
    <property type="protein sequence ID" value="TraesSTA7D03G04265120.1"/>
    <property type="gene ID" value="TraesSTA7D03G04265120"/>
</dbReference>
<dbReference type="Gramene" id="TraesARI7D03G04347900.1">
    <property type="protein sequence ID" value="TraesARI7D03G04347900.1"/>
    <property type="gene ID" value="TraesARI7D03G04347900"/>
</dbReference>
<dbReference type="Gene3D" id="3.40.50.410">
    <property type="entry name" value="von Willebrand factor, type A domain"/>
    <property type="match status" value="2"/>
</dbReference>
<reference evidence="10" key="1">
    <citation type="submission" date="2018-08" db="EMBL/GenBank/DDBJ databases">
        <authorList>
            <person name="Rossello M."/>
        </authorList>
    </citation>
    <scope>NUCLEOTIDE SEQUENCE [LARGE SCALE GENOMIC DNA]</scope>
    <source>
        <strain evidence="10">cv. Chinese Spring</strain>
    </source>
</reference>
<evidence type="ECO:0000259" key="8">
    <source>
        <dbReference type="PROSITE" id="PS50011"/>
    </source>
</evidence>
<dbReference type="InterPro" id="IPR036404">
    <property type="entry name" value="Jacalin-like_lectin_dom_sf"/>
</dbReference>
<dbReference type="SUPFAM" id="SSF51101">
    <property type="entry name" value="Mannose-binding lectins"/>
    <property type="match status" value="1"/>
</dbReference>